<keyword evidence="2" id="KW-1185">Reference proteome</keyword>
<accession>A0AA88AD55</accession>
<name>A0AA88AD55_FICCA</name>
<dbReference type="AlphaFoldDB" id="A0AA88AD55"/>
<organism evidence="1 2">
    <name type="scientific">Ficus carica</name>
    <name type="common">Common fig</name>
    <dbReference type="NCBI Taxonomy" id="3494"/>
    <lineage>
        <taxon>Eukaryota</taxon>
        <taxon>Viridiplantae</taxon>
        <taxon>Streptophyta</taxon>
        <taxon>Embryophyta</taxon>
        <taxon>Tracheophyta</taxon>
        <taxon>Spermatophyta</taxon>
        <taxon>Magnoliopsida</taxon>
        <taxon>eudicotyledons</taxon>
        <taxon>Gunneridae</taxon>
        <taxon>Pentapetalae</taxon>
        <taxon>rosids</taxon>
        <taxon>fabids</taxon>
        <taxon>Rosales</taxon>
        <taxon>Moraceae</taxon>
        <taxon>Ficeae</taxon>
        <taxon>Ficus</taxon>
    </lineage>
</organism>
<comment type="caution">
    <text evidence="1">The sequence shown here is derived from an EMBL/GenBank/DDBJ whole genome shotgun (WGS) entry which is preliminary data.</text>
</comment>
<gene>
    <name evidence="1" type="ORF">TIFTF001_018798</name>
</gene>
<evidence type="ECO:0000313" key="2">
    <source>
        <dbReference type="Proteomes" id="UP001187192"/>
    </source>
</evidence>
<reference evidence="1" key="1">
    <citation type="submission" date="2023-07" db="EMBL/GenBank/DDBJ databases">
        <title>draft genome sequence of fig (Ficus carica).</title>
        <authorList>
            <person name="Takahashi T."/>
            <person name="Nishimura K."/>
        </authorList>
    </citation>
    <scope>NUCLEOTIDE SEQUENCE</scope>
</reference>
<sequence length="71" mass="8229">MWLFCFRFYEGHSVVLEHCLLNSSSRMDFGEEFYAKDDSVVDYVLALEALPIEDPTAQVHNLYPITILEIS</sequence>
<dbReference type="EMBL" id="BTGU01000031">
    <property type="protein sequence ID" value="GMN49635.1"/>
    <property type="molecule type" value="Genomic_DNA"/>
</dbReference>
<dbReference type="Proteomes" id="UP001187192">
    <property type="component" value="Unassembled WGS sequence"/>
</dbReference>
<evidence type="ECO:0000313" key="1">
    <source>
        <dbReference type="EMBL" id="GMN49635.1"/>
    </source>
</evidence>
<protein>
    <submittedName>
        <fullName evidence="1">Uncharacterized protein</fullName>
    </submittedName>
</protein>
<proteinExistence type="predicted"/>